<dbReference type="Proteomes" id="UP000492820">
    <property type="component" value="Unassembled WGS sequence"/>
</dbReference>
<reference evidence="3" key="2">
    <citation type="submission" date="2020-10" db="UniProtKB">
        <authorList>
            <consortium name="WormBaseParasite"/>
        </authorList>
    </citation>
    <scope>IDENTIFICATION</scope>
</reference>
<reference evidence="1 2" key="1">
    <citation type="journal article" date="2013" name="Nature">
        <title>The genomes of four tapeworm species reveal adaptations to parasitism.</title>
        <authorList>
            <person name="Tsai I.J."/>
            <person name="Zarowiecki M."/>
            <person name="Holroyd N."/>
            <person name="Garciarrubio A."/>
            <person name="Sanchez-Flores A."/>
            <person name="Brooks K.L."/>
            <person name="Tracey A."/>
            <person name="Bobes R.J."/>
            <person name="Fragoso G."/>
            <person name="Sciutto E."/>
            <person name="Aslett M."/>
            <person name="Beasley H."/>
            <person name="Bennett H.M."/>
            <person name="Cai J."/>
            <person name="Camicia F."/>
            <person name="Clark R."/>
            <person name="Cucher M."/>
            <person name="De Silva N."/>
            <person name="Day T.A."/>
            <person name="Deplazes P."/>
            <person name="Estrada K."/>
            <person name="Fernandez C."/>
            <person name="Holland P.W."/>
            <person name="Hou J."/>
            <person name="Hu S."/>
            <person name="Huckvale T."/>
            <person name="Hung S.S."/>
            <person name="Kamenetzky L."/>
            <person name="Keane J.A."/>
            <person name="Kiss F."/>
            <person name="Koziol U."/>
            <person name="Lambert O."/>
            <person name="Liu K."/>
            <person name="Luo X."/>
            <person name="Luo Y."/>
            <person name="Macchiaroli N."/>
            <person name="Nichol S."/>
            <person name="Paps J."/>
            <person name="Parkinson J."/>
            <person name="Pouchkina-Stantcheva N."/>
            <person name="Riddiford N."/>
            <person name="Rosenzvit M."/>
            <person name="Salinas G."/>
            <person name="Wasmuth J.D."/>
            <person name="Zamanian M."/>
            <person name="Zheng Y."/>
            <person name="Cai X."/>
            <person name="Soberon X."/>
            <person name="Olson P.D."/>
            <person name="Laclette J.P."/>
            <person name="Brehm K."/>
            <person name="Berriman M."/>
            <person name="Garciarrubio A."/>
            <person name="Bobes R.J."/>
            <person name="Fragoso G."/>
            <person name="Sanchez-Flores A."/>
            <person name="Estrada K."/>
            <person name="Cevallos M.A."/>
            <person name="Morett E."/>
            <person name="Gonzalez V."/>
            <person name="Portillo T."/>
            <person name="Ochoa-Leyva A."/>
            <person name="Jose M.V."/>
            <person name="Sciutto E."/>
            <person name="Landa A."/>
            <person name="Jimenez L."/>
            <person name="Valdes V."/>
            <person name="Carrero J.C."/>
            <person name="Larralde C."/>
            <person name="Morales-Montor J."/>
            <person name="Limon-Lason J."/>
            <person name="Soberon X."/>
            <person name="Laclette J.P."/>
        </authorList>
    </citation>
    <scope>NUCLEOTIDE SEQUENCE [LARGE SCALE GENOMIC DNA]</scope>
</reference>
<accession>U6FVI1</accession>
<evidence type="ECO:0000313" key="3">
    <source>
        <dbReference type="WBParaSite" id="EgrG_000366800"/>
    </source>
</evidence>
<organism evidence="1">
    <name type="scientific">Echinococcus granulosus</name>
    <name type="common">Hydatid tapeworm</name>
    <dbReference type="NCBI Taxonomy" id="6210"/>
    <lineage>
        <taxon>Eukaryota</taxon>
        <taxon>Metazoa</taxon>
        <taxon>Spiralia</taxon>
        <taxon>Lophotrochozoa</taxon>
        <taxon>Platyhelminthes</taxon>
        <taxon>Cestoda</taxon>
        <taxon>Eucestoda</taxon>
        <taxon>Cyclophyllidea</taxon>
        <taxon>Taeniidae</taxon>
        <taxon>Echinococcus</taxon>
        <taxon>Echinococcus granulosus group</taxon>
    </lineage>
</organism>
<sequence length="43" mass="4828">MGYLAVHISPRSVLKELDALYDVTNECERFAGTTVRSLPLLFT</sequence>
<dbReference type="WBParaSite" id="EgrG_000366800">
    <property type="protein sequence ID" value="EgrG_000366800"/>
    <property type="gene ID" value="EgrG_000366800"/>
</dbReference>
<protein>
    <submittedName>
        <fullName evidence="3">DUF5753 domain-containing protein</fullName>
    </submittedName>
</protein>
<evidence type="ECO:0000313" key="2">
    <source>
        <dbReference type="Proteomes" id="UP000492820"/>
    </source>
</evidence>
<dbReference type="EMBL" id="CBLN010003780">
    <property type="protein sequence ID" value="CDI70158.1"/>
    <property type="molecule type" value="Genomic_DNA"/>
</dbReference>
<dbReference type="AlphaFoldDB" id="U6FVI1"/>
<name>U6FVI1_ECHGR</name>
<proteinExistence type="predicted"/>
<gene>
    <name evidence="1" type="ORF">EgrG_000366800</name>
</gene>
<evidence type="ECO:0000313" key="1">
    <source>
        <dbReference type="EMBL" id="CDI70158.1"/>
    </source>
</evidence>